<evidence type="ECO:0000256" key="1">
    <source>
        <dbReference type="ARBA" id="ARBA00000085"/>
    </source>
</evidence>
<dbReference type="Proteomes" id="UP000018733">
    <property type="component" value="Unassembled WGS sequence"/>
</dbReference>
<keyword evidence="4 8" id="KW-0418">Kinase</keyword>
<keyword evidence="3" id="KW-0808">Transferase</keyword>
<organism evidence="8 9">
    <name type="scientific">Advenella kashmirensis W13003</name>
    <dbReference type="NCBI Taxonomy" id="1424334"/>
    <lineage>
        <taxon>Bacteria</taxon>
        <taxon>Pseudomonadati</taxon>
        <taxon>Pseudomonadota</taxon>
        <taxon>Betaproteobacteria</taxon>
        <taxon>Burkholderiales</taxon>
        <taxon>Alcaligenaceae</taxon>
    </lineage>
</organism>
<dbReference type="SMART" id="SM00387">
    <property type="entry name" value="HATPase_c"/>
    <property type="match status" value="1"/>
</dbReference>
<feature type="transmembrane region" description="Helical" evidence="6">
    <location>
        <begin position="254"/>
        <end position="274"/>
    </location>
</feature>
<evidence type="ECO:0000256" key="5">
    <source>
        <dbReference type="ARBA" id="ARBA00023012"/>
    </source>
</evidence>
<dbReference type="CDD" id="cd16917">
    <property type="entry name" value="HATPase_UhpB-NarQ-NarX-like"/>
    <property type="match status" value="1"/>
</dbReference>
<dbReference type="InterPro" id="IPR003594">
    <property type="entry name" value="HATPase_dom"/>
</dbReference>
<dbReference type="PANTHER" id="PTHR24421:SF10">
    <property type="entry name" value="NITRATE_NITRITE SENSOR PROTEIN NARQ"/>
    <property type="match status" value="1"/>
</dbReference>
<evidence type="ECO:0000256" key="3">
    <source>
        <dbReference type="ARBA" id="ARBA00022679"/>
    </source>
</evidence>
<dbReference type="STRING" id="1424334.W822_06555"/>
<dbReference type="EC" id="2.7.13.3" evidence="2"/>
<dbReference type="InterPro" id="IPR050482">
    <property type="entry name" value="Sensor_HK_TwoCompSys"/>
</dbReference>
<dbReference type="InterPro" id="IPR036890">
    <property type="entry name" value="HATPase_C_sf"/>
</dbReference>
<feature type="domain" description="Histidine kinase" evidence="7">
    <location>
        <begin position="439"/>
        <end position="631"/>
    </location>
</feature>
<accession>V8QU54</accession>
<dbReference type="PANTHER" id="PTHR24421">
    <property type="entry name" value="NITRATE/NITRITE SENSOR PROTEIN NARX-RELATED"/>
    <property type="match status" value="1"/>
</dbReference>
<keyword evidence="6" id="KW-0472">Membrane</keyword>
<keyword evidence="6" id="KW-0812">Transmembrane</keyword>
<dbReference type="SUPFAM" id="SSF103473">
    <property type="entry name" value="MFS general substrate transporter"/>
    <property type="match status" value="1"/>
</dbReference>
<dbReference type="Gene3D" id="1.20.5.1930">
    <property type="match status" value="1"/>
</dbReference>
<feature type="transmembrane region" description="Helical" evidence="6">
    <location>
        <begin position="195"/>
        <end position="215"/>
    </location>
</feature>
<dbReference type="InterPro" id="IPR036259">
    <property type="entry name" value="MFS_trans_sf"/>
</dbReference>
<feature type="transmembrane region" description="Helical" evidence="6">
    <location>
        <begin position="222"/>
        <end position="242"/>
    </location>
</feature>
<dbReference type="Gene3D" id="3.30.565.10">
    <property type="entry name" value="Histidine kinase-like ATPase, C-terminal domain"/>
    <property type="match status" value="1"/>
</dbReference>
<dbReference type="HOGENOM" id="CLU_014388_0_0_4"/>
<dbReference type="SUPFAM" id="SSF55874">
    <property type="entry name" value="ATPase domain of HSP90 chaperone/DNA topoisomerase II/histidine kinase"/>
    <property type="match status" value="1"/>
</dbReference>
<reference evidence="8 9" key="1">
    <citation type="journal article" date="2014" name="Genome Announc.">
        <title>Draft Genome Sequence of Advenella kashmirensis Strain W13003, a Polycyclic Aromatic Hydrocarbon-Degrading Bacterium.</title>
        <authorList>
            <person name="Wang X."/>
            <person name="Jin D."/>
            <person name="Zhou L."/>
            <person name="Wu L."/>
            <person name="An W."/>
            <person name="Zhao L."/>
        </authorList>
    </citation>
    <scope>NUCLEOTIDE SEQUENCE [LARGE SCALE GENOMIC DNA]</scope>
    <source>
        <strain evidence="8 9">W13003</strain>
    </source>
</reference>
<dbReference type="EMBL" id="AYXT01000009">
    <property type="protein sequence ID" value="ETF02519.1"/>
    <property type="molecule type" value="Genomic_DNA"/>
</dbReference>
<evidence type="ECO:0000256" key="2">
    <source>
        <dbReference type="ARBA" id="ARBA00012438"/>
    </source>
</evidence>
<keyword evidence="5" id="KW-0902">Two-component regulatory system</keyword>
<dbReference type="OrthoDB" id="8697484at2"/>
<dbReference type="eggNOG" id="COG4585">
    <property type="taxonomic scope" value="Bacteria"/>
</dbReference>
<protein>
    <recommendedName>
        <fullName evidence="2">histidine kinase</fullName>
        <ecNumber evidence="2">2.7.13.3</ecNumber>
    </recommendedName>
</protein>
<gene>
    <name evidence="8" type="ORF">W822_06555</name>
</gene>
<feature type="transmembrane region" description="Helical" evidence="6">
    <location>
        <begin position="372"/>
        <end position="390"/>
    </location>
</feature>
<evidence type="ECO:0000313" key="8">
    <source>
        <dbReference type="EMBL" id="ETF02519.1"/>
    </source>
</evidence>
<feature type="transmembrane region" description="Helical" evidence="6">
    <location>
        <begin position="309"/>
        <end position="334"/>
    </location>
</feature>
<dbReference type="RefSeq" id="WP_024004295.1">
    <property type="nucleotide sequence ID" value="NZ_KI650979.1"/>
</dbReference>
<comment type="catalytic activity">
    <reaction evidence="1">
        <text>ATP + protein L-histidine = ADP + protein N-phospho-L-histidine.</text>
        <dbReference type="EC" id="2.7.13.3"/>
    </reaction>
</comment>
<keyword evidence="6" id="KW-1133">Transmembrane helix</keyword>
<dbReference type="Gene3D" id="2.60.120.260">
    <property type="entry name" value="Galactose-binding domain-like"/>
    <property type="match status" value="1"/>
</dbReference>
<dbReference type="GO" id="GO:0004673">
    <property type="term" value="F:protein histidine kinase activity"/>
    <property type="evidence" value="ECO:0007669"/>
    <property type="project" value="UniProtKB-EC"/>
</dbReference>
<evidence type="ECO:0000256" key="4">
    <source>
        <dbReference type="ARBA" id="ARBA00022777"/>
    </source>
</evidence>
<keyword evidence="9" id="KW-1185">Reference proteome</keyword>
<dbReference type="GO" id="GO:0000160">
    <property type="term" value="P:phosphorelay signal transduction system"/>
    <property type="evidence" value="ECO:0007669"/>
    <property type="project" value="UniProtKB-KW"/>
</dbReference>
<dbReference type="InterPro" id="IPR005467">
    <property type="entry name" value="His_kinase_dom"/>
</dbReference>
<feature type="transmembrane region" description="Helical" evidence="6">
    <location>
        <begin position="286"/>
        <end position="303"/>
    </location>
</feature>
<name>V8QU54_9BURK</name>
<proteinExistence type="predicted"/>
<dbReference type="Pfam" id="PF02518">
    <property type="entry name" value="HATPase_c"/>
    <property type="match status" value="1"/>
</dbReference>
<sequence length="644" mass="73130">MRAAGNTSPWFIAGFVLFFMCCVFQKEIWAQSNNHICAPSLDDAYAVQSDADSPDSIASSNWARVAIPDDWTTRWPSYSGVVWYRVDWHAHCSGERVRPPIAVLVKSMNMAGQVWLNDQLLWSDANLSEPLSRSWNSPLVLSLPGQAVNYSAANQLYFRISGNILSSPGLGDISVGDMQTVIAQYHDAVWNQRTVFYLSILLSFATGMVCCFIWLFRRQEAAYGWCALATVFWVCFASTLVMTETAPFADTTSFTQFNIAFFTLYISCFCIFSWRFLDRTFRRSEKVLFTYTFVLLASIWLTPADSVPAALLGILLASILLFSLNSVFVSFLCFRTRKLELWLLGMTLIGCLILSIIAFLSLFHVFENISNVLPYTALLFAIFLSVILAMRLSKSTHRIEHFNEELNQRILEAEEKLESTLNDRHTLTVKKHQLDERLNLAHELHDGLGSSLVRAMTQISYAKQTLSNKHTLSILSMLRNDLRQMIDSFSETQRKVPSNPVYWLAPLRNRFVHIFDDMNIHMQWKVDPEWLSPPSAMQCLTLYRVAEESLTNVIKHSQASEVRFRCLVNADNIELQILDNGIGFNIVDIGRSGIGVGMNSMRTRIERLSGILEIQSKAGETSIVVRVPYERSTEVGFTVDEKSF</sequence>
<dbReference type="SUPFAM" id="SSF49785">
    <property type="entry name" value="Galactose-binding domain-like"/>
    <property type="match status" value="1"/>
</dbReference>
<dbReference type="PATRIC" id="fig|1424334.3.peg.1308"/>
<dbReference type="InterPro" id="IPR008979">
    <property type="entry name" value="Galactose-bd-like_sf"/>
</dbReference>
<dbReference type="AlphaFoldDB" id="V8QU54"/>
<dbReference type="PROSITE" id="PS50109">
    <property type="entry name" value="HIS_KIN"/>
    <property type="match status" value="1"/>
</dbReference>
<comment type="caution">
    <text evidence="8">The sequence shown here is derived from an EMBL/GenBank/DDBJ whole genome shotgun (WGS) entry which is preliminary data.</text>
</comment>
<evidence type="ECO:0000313" key="9">
    <source>
        <dbReference type="Proteomes" id="UP000018733"/>
    </source>
</evidence>
<evidence type="ECO:0000256" key="6">
    <source>
        <dbReference type="SAM" id="Phobius"/>
    </source>
</evidence>
<evidence type="ECO:0000259" key="7">
    <source>
        <dbReference type="PROSITE" id="PS50109"/>
    </source>
</evidence>
<feature type="transmembrane region" description="Helical" evidence="6">
    <location>
        <begin position="341"/>
        <end position="366"/>
    </location>
</feature>